<reference evidence="3 4" key="2">
    <citation type="journal article" date="2017" name="Sci. Rep.">
        <title>Ant-infecting Ophiocordyceps genomes reveal a high diversity of potential behavioral manipulation genes and a possible major role for enterotoxins.</title>
        <authorList>
            <person name="de Bekker C."/>
            <person name="Ohm R.A."/>
            <person name="Evans H.C."/>
            <person name="Brachmann A."/>
            <person name="Hughes D.P."/>
        </authorList>
    </citation>
    <scope>NUCLEOTIDE SEQUENCE [LARGE SCALE GENOMIC DNA]</scope>
    <source>
        <strain evidence="3 4">SC16a</strain>
    </source>
</reference>
<dbReference type="OrthoDB" id="2937326at2759"/>
<feature type="transmembrane region" description="Helical" evidence="1">
    <location>
        <begin position="12"/>
        <end position="30"/>
    </location>
</feature>
<dbReference type="PANTHER" id="PTHR37019">
    <property type="entry name" value="CHROMOSOME 1, WHOLE GENOME SHOTGUN SEQUENCE"/>
    <property type="match status" value="1"/>
</dbReference>
<dbReference type="STRING" id="268505.A0A2A9P5P7"/>
<gene>
    <name evidence="3" type="ORF">XA68_15950</name>
</gene>
<protein>
    <recommendedName>
        <fullName evidence="2">DUF7704 domain-containing protein</fullName>
    </recommendedName>
</protein>
<feature type="transmembrane region" description="Helical" evidence="1">
    <location>
        <begin position="87"/>
        <end position="106"/>
    </location>
</feature>
<keyword evidence="1" id="KW-0472">Membrane</keyword>
<dbReference type="Pfam" id="PF24803">
    <property type="entry name" value="DUF7704"/>
    <property type="match status" value="1"/>
</dbReference>
<feature type="transmembrane region" description="Helical" evidence="1">
    <location>
        <begin position="50"/>
        <end position="75"/>
    </location>
</feature>
<dbReference type="InterPro" id="IPR056121">
    <property type="entry name" value="DUF7704"/>
</dbReference>
<sequence length="154" mass="16637">MAASLPPIPRAVFTIIEPLSLLAGFLGAVHDPMWFAAEQVPQMNPSLVSPNAIVLALQLGNLYLLMSLVGVAVLFTTSELSVVRRYLVALWLGDIGHVVFSCRALGLDLLVRPSAWNAMAWGNIAATVFLFSMRSAYFLGVFGPDRPTPRPKSA</sequence>
<accession>A0A2A9P5P7</accession>
<keyword evidence="1" id="KW-0812">Transmembrane</keyword>
<dbReference type="EMBL" id="LAZP02000502">
    <property type="protein sequence ID" value="PFH56825.1"/>
    <property type="molecule type" value="Genomic_DNA"/>
</dbReference>
<comment type="caution">
    <text evidence="3">The sequence shown here is derived from an EMBL/GenBank/DDBJ whole genome shotgun (WGS) entry which is preliminary data.</text>
</comment>
<feature type="transmembrane region" description="Helical" evidence="1">
    <location>
        <begin position="118"/>
        <end position="142"/>
    </location>
</feature>
<feature type="domain" description="DUF7704" evidence="2">
    <location>
        <begin position="3"/>
        <end position="144"/>
    </location>
</feature>
<dbReference type="AlphaFoldDB" id="A0A2A9P5P7"/>
<dbReference type="PANTHER" id="PTHR37019:SF2">
    <property type="entry name" value="EXPERA DOMAIN-CONTAINING PROTEIN"/>
    <property type="match status" value="1"/>
</dbReference>
<evidence type="ECO:0000256" key="1">
    <source>
        <dbReference type="SAM" id="Phobius"/>
    </source>
</evidence>
<keyword evidence="1" id="KW-1133">Transmembrane helix</keyword>
<evidence type="ECO:0000313" key="3">
    <source>
        <dbReference type="EMBL" id="PFH56825.1"/>
    </source>
</evidence>
<dbReference type="Proteomes" id="UP000037136">
    <property type="component" value="Unassembled WGS sequence"/>
</dbReference>
<name>A0A2A9P5P7_OPHUN</name>
<reference evidence="3 4" key="1">
    <citation type="journal article" date="2015" name="BMC Genomics">
        <title>Gene expression during zombie ant biting behavior reflects the complexity underlying fungal parasitic behavioral manipulation.</title>
        <authorList>
            <person name="de Bekker C."/>
            <person name="Ohm R.A."/>
            <person name="Loreto R.G."/>
            <person name="Sebastian A."/>
            <person name="Albert I."/>
            <person name="Merrow M."/>
            <person name="Brachmann A."/>
            <person name="Hughes D.P."/>
        </authorList>
    </citation>
    <scope>NUCLEOTIDE SEQUENCE [LARGE SCALE GENOMIC DNA]</scope>
    <source>
        <strain evidence="3 4">SC16a</strain>
    </source>
</reference>
<organism evidence="3 4">
    <name type="scientific">Ophiocordyceps unilateralis</name>
    <name type="common">Zombie-ant fungus</name>
    <name type="synonym">Torrubia unilateralis</name>
    <dbReference type="NCBI Taxonomy" id="268505"/>
    <lineage>
        <taxon>Eukaryota</taxon>
        <taxon>Fungi</taxon>
        <taxon>Dikarya</taxon>
        <taxon>Ascomycota</taxon>
        <taxon>Pezizomycotina</taxon>
        <taxon>Sordariomycetes</taxon>
        <taxon>Hypocreomycetidae</taxon>
        <taxon>Hypocreales</taxon>
        <taxon>Ophiocordycipitaceae</taxon>
        <taxon>Ophiocordyceps</taxon>
    </lineage>
</organism>
<keyword evidence="4" id="KW-1185">Reference proteome</keyword>
<evidence type="ECO:0000259" key="2">
    <source>
        <dbReference type="Pfam" id="PF24803"/>
    </source>
</evidence>
<proteinExistence type="predicted"/>
<evidence type="ECO:0000313" key="4">
    <source>
        <dbReference type="Proteomes" id="UP000037136"/>
    </source>
</evidence>